<feature type="transmembrane region" description="Helical" evidence="1">
    <location>
        <begin position="7"/>
        <end position="29"/>
    </location>
</feature>
<proteinExistence type="predicted"/>
<keyword evidence="1" id="KW-0472">Membrane</keyword>
<gene>
    <name evidence="2" type="ORF">GPX89_26155</name>
</gene>
<comment type="caution">
    <text evidence="2">The sequence shown here is derived from an EMBL/GenBank/DDBJ whole genome shotgun (WGS) entry which is preliminary data.</text>
</comment>
<keyword evidence="3" id="KW-1185">Reference proteome</keyword>
<feature type="transmembrane region" description="Helical" evidence="1">
    <location>
        <begin position="135"/>
        <end position="159"/>
    </location>
</feature>
<sequence>MLKKAHVWVGWTGWIFTFGFLLACIPPLAWTIPPKLSPMSTPQEVHDFYVNHLIQIRAGAWIGMLASAFYYPWGSAIAAMTRRIENGRPPILTYTQLGAVGVAVFNSVLYFFWMAFCAFRPEDMAPELLRTLNDFQFILLEFEVFPLSLWAIAIGLAILSDKSARPVFPRWSAWVNFWFAGLVMTGQFMIFFHTGPIAWNGPLALYWPAFVFFVWICVMSALIIQGVRREDGVTPGADQSLYPAGPGTVPVALPNDGKPAHALH</sequence>
<dbReference type="RefSeq" id="WP_157390302.1">
    <property type="nucleotide sequence ID" value="NZ_WRPP01000005.1"/>
</dbReference>
<evidence type="ECO:0000256" key="1">
    <source>
        <dbReference type="SAM" id="Phobius"/>
    </source>
</evidence>
<feature type="transmembrane region" description="Helical" evidence="1">
    <location>
        <begin position="171"/>
        <end position="192"/>
    </location>
</feature>
<evidence type="ECO:0008006" key="4">
    <source>
        <dbReference type="Google" id="ProtNLM"/>
    </source>
</evidence>
<dbReference type="EMBL" id="WRPP01000005">
    <property type="protein sequence ID" value="MVU80723.1"/>
    <property type="molecule type" value="Genomic_DNA"/>
</dbReference>
<feature type="transmembrane region" description="Helical" evidence="1">
    <location>
        <begin position="91"/>
        <end position="115"/>
    </location>
</feature>
<evidence type="ECO:0000313" key="2">
    <source>
        <dbReference type="EMBL" id="MVU80723.1"/>
    </source>
</evidence>
<dbReference type="AlphaFoldDB" id="A0A7K1V260"/>
<keyword evidence="1" id="KW-0812">Transmembrane</keyword>
<evidence type="ECO:0000313" key="3">
    <source>
        <dbReference type="Proteomes" id="UP000466794"/>
    </source>
</evidence>
<feature type="transmembrane region" description="Helical" evidence="1">
    <location>
        <begin position="204"/>
        <end position="224"/>
    </location>
</feature>
<protein>
    <recommendedName>
        <fullName evidence="4">DUF4386 domain-containing protein</fullName>
    </recommendedName>
</protein>
<accession>A0A7K1V260</accession>
<dbReference type="PROSITE" id="PS51257">
    <property type="entry name" value="PROKAR_LIPOPROTEIN"/>
    <property type="match status" value="1"/>
</dbReference>
<keyword evidence="1" id="KW-1133">Transmembrane helix</keyword>
<reference evidence="2 3" key="1">
    <citation type="submission" date="2019-12" db="EMBL/GenBank/DDBJ databases">
        <title>Nocardia sp. nov. ET3-3 isolated from soil.</title>
        <authorList>
            <person name="Kanchanasin P."/>
            <person name="Tanasupawat S."/>
            <person name="Yuki M."/>
            <person name="Kudo T."/>
        </authorList>
    </citation>
    <scope>NUCLEOTIDE SEQUENCE [LARGE SCALE GENOMIC DNA]</scope>
    <source>
        <strain evidence="2 3">ET3-3</strain>
    </source>
</reference>
<name>A0A7K1V260_9NOCA</name>
<feature type="transmembrane region" description="Helical" evidence="1">
    <location>
        <begin position="49"/>
        <end position="71"/>
    </location>
</feature>
<dbReference type="Proteomes" id="UP000466794">
    <property type="component" value="Unassembled WGS sequence"/>
</dbReference>
<organism evidence="2 3">
    <name type="scientific">Nocardia terrae</name>
    <dbReference type="NCBI Taxonomy" id="2675851"/>
    <lineage>
        <taxon>Bacteria</taxon>
        <taxon>Bacillati</taxon>
        <taxon>Actinomycetota</taxon>
        <taxon>Actinomycetes</taxon>
        <taxon>Mycobacteriales</taxon>
        <taxon>Nocardiaceae</taxon>
        <taxon>Nocardia</taxon>
    </lineage>
</organism>